<gene>
    <name evidence="2" type="ORF">D9619_008792</name>
</gene>
<evidence type="ECO:0000313" key="3">
    <source>
        <dbReference type="Proteomes" id="UP000567179"/>
    </source>
</evidence>
<evidence type="ECO:0000313" key="2">
    <source>
        <dbReference type="EMBL" id="KAF5319426.1"/>
    </source>
</evidence>
<protein>
    <submittedName>
        <fullName evidence="2">Uncharacterized protein</fullName>
    </submittedName>
</protein>
<dbReference type="Proteomes" id="UP000567179">
    <property type="component" value="Unassembled WGS sequence"/>
</dbReference>
<proteinExistence type="predicted"/>
<evidence type="ECO:0000256" key="1">
    <source>
        <dbReference type="SAM" id="MobiDB-lite"/>
    </source>
</evidence>
<keyword evidence="3" id="KW-1185">Reference proteome</keyword>
<accession>A0A8H5BAS4</accession>
<dbReference type="AlphaFoldDB" id="A0A8H5BAS4"/>
<reference evidence="2 3" key="1">
    <citation type="journal article" date="2020" name="ISME J.">
        <title>Uncovering the hidden diversity of litter-decomposition mechanisms in mushroom-forming fungi.</title>
        <authorList>
            <person name="Floudas D."/>
            <person name="Bentzer J."/>
            <person name="Ahren D."/>
            <person name="Johansson T."/>
            <person name="Persson P."/>
            <person name="Tunlid A."/>
        </authorList>
    </citation>
    <scope>NUCLEOTIDE SEQUENCE [LARGE SCALE GENOMIC DNA]</scope>
    <source>
        <strain evidence="2 3">CBS 101986</strain>
    </source>
</reference>
<organism evidence="2 3">
    <name type="scientific">Psilocybe cf. subviscida</name>
    <dbReference type="NCBI Taxonomy" id="2480587"/>
    <lineage>
        <taxon>Eukaryota</taxon>
        <taxon>Fungi</taxon>
        <taxon>Dikarya</taxon>
        <taxon>Basidiomycota</taxon>
        <taxon>Agaricomycotina</taxon>
        <taxon>Agaricomycetes</taxon>
        <taxon>Agaricomycetidae</taxon>
        <taxon>Agaricales</taxon>
        <taxon>Agaricineae</taxon>
        <taxon>Strophariaceae</taxon>
        <taxon>Psilocybe</taxon>
    </lineage>
</organism>
<name>A0A8H5BAS4_9AGAR</name>
<comment type="caution">
    <text evidence="2">The sequence shown here is derived from an EMBL/GenBank/DDBJ whole genome shotgun (WGS) entry which is preliminary data.</text>
</comment>
<feature type="region of interest" description="Disordered" evidence="1">
    <location>
        <begin position="1"/>
        <end position="20"/>
    </location>
</feature>
<sequence>MGNAGLGQGRRNIDRVSKDKEKRPIEVPVVGAREMEGLHIRHDALAALIAYHTAPSAAAPHNTTRPGYPSSFSTLLEVTRRRREMRKMSDSATRLSEQSQSRRGGWEAVPLVRRLNVGEMVAVGLEDAKVRMSKWSKRWALDAGFRHFGKHDVTWTLTFYNALEQIPVLGAVAGRATLSNPRKRHYCA</sequence>
<feature type="compositionally biased region" description="Basic and acidic residues" evidence="1">
    <location>
        <begin position="11"/>
        <end position="20"/>
    </location>
</feature>
<dbReference type="EMBL" id="JAACJJ010000029">
    <property type="protein sequence ID" value="KAF5319426.1"/>
    <property type="molecule type" value="Genomic_DNA"/>
</dbReference>